<feature type="region of interest" description="Disordered" evidence="1">
    <location>
        <begin position="864"/>
        <end position="888"/>
    </location>
</feature>
<reference evidence="2" key="1">
    <citation type="submission" date="2019-12" db="EMBL/GenBank/DDBJ databases">
        <title>Genome sequencing and annotation of Brassica cretica.</title>
        <authorList>
            <person name="Studholme D.J."/>
            <person name="Sarris P.F."/>
        </authorList>
    </citation>
    <scope>NUCLEOTIDE SEQUENCE</scope>
    <source>
        <strain evidence="2">PFS-102/07</strain>
        <tissue evidence="2">Leaf</tissue>
    </source>
</reference>
<organism evidence="2">
    <name type="scientific">Brassica cretica</name>
    <name type="common">Mustard</name>
    <dbReference type="NCBI Taxonomy" id="69181"/>
    <lineage>
        <taxon>Eukaryota</taxon>
        <taxon>Viridiplantae</taxon>
        <taxon>Streptophyta</taxon>
        <taxon>Embryophyta</taxon>
        <taxon>Tracheophyta</taxon>
        <taxon>Spermatophyta</taxon>
        <taxon>Magnoliopsida</taxon>
        <taxon>eudicotyledons</taxon>
        <taxon>Gunneridae</taxon>
        <taxon>Pentapetalae</taxon>
        <taxon>rosids</taxon>
        <taxon>malvids</taxon>
        <taxon>Brassicales</taxon>
        <taxon>Brassicaceae</taxon>
        <taxon>Brassiceae</taxon>
        <taxon>Brassica</taxon>
    </lineage>
</organism>
<feature type="region of interest" description="Disordered" evidence="1">
    <location>
        <begin position="138"/>
        <end position="162"/>
    </location>
</feature>
<protein>
    <submittedName>
        <fullName evidence="2">Uncharacterized protein</fullName>
    </submittedName>
</protein>
<gene>
    <name evidence="2" type="ORF">F2Q70_00038412</name>
</gene>
<dbReference type="Gene3D" id="2.40.70.10">
    <property type="entry name" value="Acid Proteases"/>
    <property type="match status" value="1"/>
</dbReference>
<feature type="compositionally biased region" description="Basic and acidic residues" evidence="1">
    <location>
        <begin position="808"/>
        <end position="822"/>
    </location>
</feature>
<name>A0A8S9K471_BRACR</name>
<proteinExistence type="predicted"/>
<evidence type="ECO:0000256" key="1">
    <source>
        <dbReference type="SAM" id="MobiDB-lite"/>
    </source>
</evidence>
<dbReference type="AlphaFoldDB" id="A0A8S9K471"/>
<feature type="region of interest" description="Disordered" evidence="1">
    <location>
        <begin position="803"/>
        <end position="826"/>
    </location>
</feature>
<comment type="caution">
    <text evidence="2">The sequence shown here is derived from an EMBL/GenBank/DDBJ whole genome shotgun (WGS) entry which is preliminary data.</text>
</comment>
<evidence type="ECO:0000313" key="2">
    <source>
        <dbReference type="EMBL" id="KAF2588951.1"/>
    </source>
</evidence>
<dbReference type="InterPro" id="IPR021109">
    <property type="entry name" value="Peptidase_aspartic_dom_sf"/>
</dbReference>
<accession>A0A8S9K471</accession>
<feature type="region of interest" description="Disordered" evidence="1">
    <location>
        <begin position="99"/>
        <end position="122"/>
    </location>
</feature>
<sequence length="935" mass="107048">MASGEAGEAARRRFRSRKLDEFRRIAFVSIDAGLRTSIDIHQSKLIDRLSIASIDDTYGVDRILQFREDYDSRGVRSKTPTSAQPCLCQYRSAHWSSHRSTESDHHLSTTSSAHRSTHTSHNRVHMPKIDVARLNALRPQPKPSANPPETTITHSDDAAEPMEVDKAPMGRNLRKRKGKVAKHLKREANEKEMESFQKRVFGIPLEKPFKETYFTHRLSSGGIVRDQEVQIGNALVPVDFHVLDIKLNWNSSLLLGRALLLTVGAVCNMQTNQLCMTLIDPHIHYNPIPVKKPQASSRRIDDPILIASCHCGAENETEYSASIETHTATSIDSAHQKSIDSPKEESVDSSLRDWENDYYNPTMATHTRDTMHTEEYDEYYAEERAIEYIAILDEEDRLLHRSSWKKNAPSIDRTVSTSIDTHPHQTIRKRALTDIDCYPSIDTEFDRVREGDYSIGSWADNNHHESYAVQIAVHEPGADELHEGFTYEELLNMQRRDEADQHQAETCWERTRFSHPCSRVNRPSIDAQHPSSVDIHPKPPSTVSAKTQYDNQYLTHDEFGIFRNPDGHATAIDGHALQVSNEDIADILHIANGADNIFLQQRNSPAHQQWDTNEFYDTAGGVGDRFKQKSRQHTRSSIDVEVSSSIDVEVSSSIDRRSEFGKRAYHHDGTRRFHWEKKDEYGVYRDDHGHARDVDGHIISVSKEDIRSLLERASRDEQNYLCLPEHASSFTQTKLVQEIYTKDEINEMFYRVCGAQEKNEGDFQMKLDGFYFALNDSISWLTTCMEEMRQDIARIQTQRAAEATAEASIDRHHPTSIDDDLTHSNPMKSQPDSYTIAEIDQLIEAIHKEIVEIQGYIARRPEASASIDRRNNKSTDNRRRTSVDEATNRGRLVQKMKTDMSDTHRHGEEISDDAYVTLIRNQFQLESLDDRLQKI</sequence>
<dbReference type="EMBL" id="QGKY02000190">
    <property type="protein sequence ID" value="KAF2588951.1"/>
    <property type="molecule type" value="Genomic_DNA"/>
</dbReference>
<feature type="region of interest" description="Disordered" evidence="1">
    <location>
        <begin position="524"/>
        <end position="544"/>
    </location>
</feature>